<dbReference type="SUPFAM" id="SSF143120">
    <property type="entry name" value="YefM-like"/>
    <property type="match status" value="1"/>
</dbReference>
<accession>A0A1V4SG11</accession>
<dbReference type="PANTHER" id="PTHR34107">
    <property type="entry name" value="SLL0198 PROTEIN-RELATED"/>
    <property type="match status" value="1"/>
</dbReference>
<organism evidence="3 4">
    <name type="scientific">Ruminiclostridium hungatei</name>
    <name type="common">Clostridium hungatei</name>
    <dbReference type="NCBI Taxonomy" id="48256"/>
    <lineage>
        <taxon>Bacteria</taxon>
        <taxon>Bacillati</taxon>
        <taxon>Bacillota</taxon>
        <taxon>Clostridia</taxon>
        <taxon>Eubacteriales</taxon>
        <taxon>Oscillospiraceae</taxon>
        <taxon>Ruminiclostridium</taxon>
    </lineage>
</organism>
<evidence type="ECO:0000313" key="4">
    <source>
        <dbReference type="Proteomes" id="UP000191554"/>
    </source>
</evidence>
<name>A0A1V4SG11_RUMHU</name>
<dbReference type="Pfam" id="PF02604">
    <property type="entry name" value="PhdYeFM_antitox"/>
    <property type="match status" value="1"/>
</dbReference>
<protein>
    <recommendedName>
        <fullName evidence="2">Putative restriction endonuclease domain-containing protein</fullName>
    </recommendedName>
</protein>
<feature type="domain" description="Putative restriction endonuclease" evidence="2">
    <location>
        <begin position="69"/>
        <end position="239"/>
    </location>
</feature>
<sequence>MIINATDLKNNLGKYLRAAEREDIIITSNGRKVARLSAYGDEAYSAEQPPLVRELVEAYCQFPRKATYEEFLQLSENSEERYEYIDGEIYLLASPKTTHQQVLGELFGIFYTWFRGKKCRPMLAPYDITLKRDLENINVVQPDLMVICDLEEKLNEKDYYMGVPALMIEILSESSRGKDSVRKLDLYMSTGVKEYWIVNPFNKEVTVFLFENNDVLKNTTYKKDESISSYTFEGLEVSLSSIF</sequence>
<keyword evidence="4" id="KW-1185">Reference proteome</keyword>
<dbReference type="Gene3D" id="3.90.1570.10">
    <property type="entry name" value="tt1808, chain A"/>
    <property type="match status" value="1"/>
</dbReference>
<dbReference type="InterPro" id="IPR011335">
    <property type="entry name" value="Restrct_endonuc-II-like"/>
</dbReference>
<dbReference type="NCBIfam" id="TIGR01552">
    <property type="entry name" value="phd_fam"/>
    <property type="match status" value="1"/>
</dbReference>
<dbReference type="Proteomes" id="UP000191554">
    <property type="component" value="Unassembled WGS sequence"/>
</dbReference>
<dbReference type="SUPFAM" id="SSF52980">
    <property type="entry name" value="Restriction endonuclease-like"/>
    <property type="match status" value="1"/>
</dbReference>
<dbReference type="EMBL" id="MZGX01000023">
    <property type="protein sequence ID" value="OPX42862.1"/>
    <property type="molecule type" value="Genomic_DNA"/>
</dbReference>
<dbReference type="InterPro" id="IPR012296">
    <property type="entry name" value="Nuclease_put_TT1808"/>
</dbReference>
<dbReference type="InterPro" id="IPR036165">
    <property type="entry name" value="YefM-like_sf"/>
</dbReference>
<dbReference type="PANTHER" id="PTHR34107:SF4">
    <property type="entry name" value="SLL1222 PROTEIN"/>
    <property type="match status" value="1"/>
</dbReference>
<dbReference type="InterPro" id="IPR008538">
    <property type="entry name" value="Uma2"/>
</dbReference>
<dbReference type="CDD" id="cd06260">
    <property type="entry name" value="DUF820-like"/>
    <property type="match status" value="1"/>
</dbReference>
<dbReference type="RefSeq" id="WP_080065624.1">
    <property type="nucleotide sequence ID" value="NZ_MZGX01000023.1"/>
</dbReference>
<dbReference type="OrthoDB" id="9798254at2"/>
<evidence type="ECO:0000313" key="3">
    <source>
        <dbReference type="EMBL" id="OPX42862.1"/>
    </source>
</evidence>
<proteinExistence type="inferred from homology"/>
<evidence type="ECO:0000256" key="1">
    <source>
        <dbReference type="ARBA" id="ARBA00009981"/>
    </source>
</evidence>
<dbReference type="Gene3D" id="3.40.1620.10">
    <property type="entry name" value="YefM-like domain"/>
    <property type="match status" value="1"/>
</dbReference>
<dbReference type="AlphaFoldDB" id="A0A1V4SG11"/>
<comment type="similarity">
    <text evidence="1">Belongs to the phD/YefM antitoxin family.</text>
</comment>
<gene>
    <name evidence="3" type="ORF">CLHUN_31860</name>
</gene>
<reference evidence="3 4" key="1">
    <citation type="submission" date="2017-03" db="EMBL/GenBank/DDBJ databases">
        <title>Genome sequence of Clostridium hungatei DSM 14427.</title>
        <authorList>
            <person name="Poehlein A."/>
            <person name="Daniel R."/>
        </authorList>
    </citation>
    <scope>NUCLEOTIDE SEQUENCE [LARGE SCALE GENOMIC DNA]</scope>
    <source>
        <strain evidence="3 4">DSM 14427</strain>
    </source>
</reference>
<comment type="caution">
    <text evidence="3">The sequence shown here is derived from an EMBL/GenBank/DDBJ whole genome shotgun (WGS) entry which is preliminary data.</text>
</comment>
<dbReference type="Pfam" id="PF05685">
    <property type="entry name" value="Uma2"/>
    <property type="match status" value="1"/>
</dbReference>
<dbReference type="InterPro" id="IPR006442">
    <property type="entry name" value="Antitoxin_Phd/YefM"/>
</dbReference>
<evidence type="ECO:0000259" key="2">
    <source>
        <dbReference type="Pfam" id="PF05685"/>
    </source>
</evidence>